<sequence>MRDHELRKQVVSEMHLRRWPVLSVPCFIVQWVLIVAPEEREDEAAYLDGFRDPEARHTNAPHLSGFLADGVEFSWERHSEGTSLSLFIDDVSEEELASATLPDRVHEAIEWARGLPGKIMRAIQIRVVADDAAAERLLPHMDFLRSELISCNFGGAPRMWGDFRLKDDGFGKLVVAANGTDLRDFSRLVQRLQDLDNYRNRALLGLPTAQKAWPKLDAVGVRLAEVAARIAGDEAKDDILLEQLSTYSAELNAIANAIDYRLSATAAYAQLVNERLEQLRVTPIDGYASLVDFTQRRFLPAIRTCAAVKDRQLGLSARAERAASLLRARISTRIENQNAELLRSMDRSTRMQLRLQQLVEGLSVVALSYYLIGLVGYVLKGAGHRWPGLDAEVALAVITLPVVLVVWLATRLLKKRLLQGPDRRLP</sequence>
<evidence type="ECO:0000313" key="3">
    <source>
        <dbReference type="Proteomes" id="UP000286576"/>
    </source>
</evidence>
<feature type="transmembrane region" description="Helical" evidence="1">
    <location>
        <begin position="358"/>
        <end position="379"/>
    </location>
</feature>
<keyword evidence="1" id="KW-0812">Transmembrane</keyword>
<accession>A0A418NV29</accession>
<dbReference type="InterPro" id="IPR021830">
    <property type="entry name" value="DUF3422"/>
</dbReference>
<name>A0A418NV29_9SPHN</name>
<comment type="caution">
    <text evidence="2">The sequence shown here is derived from an EMBL/GenBank/DDBJ whole genome shotgun (WGS) entry which is preliminary data.</text>
</comment>
<protein>
    <submittedName>
        <fullName evidence="2">DUF3422 family protein</fullName>
    </submittedName>
</protein>
<organism evidence="2 3">
    <name type="scientific">Aurantiacibacter zhengii</name>
    <dbReference type="NCBI Taxonomy" id="2307003"/>
    <lineage>
        <taxon>Bacteria</taxon>
        <taxon>Pseudomonadati</taxon>
        <taxon>Pseudomonadota</taxon>
        <taxon>Alphaproteobacteria</taxon>
        <taxon>Sphingomonadales</taxon>
        <taxon>Erythrobacteraceae</taxon>
        <taxon>Aurantiacibacter</taxon>
    </lineage>
</organism>
<gene>
    <name evidence="2" type="ORF">D2V07_05530</name>
</gene>
<evidence type="ECO:0000256" key="1">
    <source>
        <dbReference type="SAM" id="Phobius"/>
    </source>
</evidence>
<feature type="transmembrane region" description="Helical" evidence="1">
    <location>
        <begin position="391"/>
        <end position="413"/>
    </location>
</feature>
<dbReference type="Proteomes" id="UP000286576">
    <property type="component" value="Unassembled WGS sequence"/>
</dbReference>
<dbReference type="EMBL" id="QXFL01000002">
    <property type="protein sequence ID" value="RIV87788.1"/>
    <property type="molecule type" value="Genomic_DNA"/>
</dbReference>
<evidence type="ECO:0000313" key="2">
    <source>
        <dbReference type="EMBL" id="RIV87788.1"/>
    </source>
</evidence>
<dbReference type="OrthoDB" id="9767470at2"/>
<proteinExistence type="predicted"/>
<dbReference type="RefSeq" id="WP_119585551.1">
    <property type="nucleotide sequence ID" value="NZ_CAWODQ010000012.1"/>
</dbReference>
<keyword evidence="1" id="KW-1133">Transmembrane helix</keyword>
<reference evidence="2 3" key="1">
    <citation type="submission" date="2018-08" db="EMBL/GenBank/DDBJ databases">
        <title>Erythrobacter zhengii sp.nov., a bacterium isolated from deep-sea sediment.</title>
        <authorList>
            <person name="Fang C."/>
            <person name="Wu Y.-H."/>
            <person name="Sun C."/>
            <person name="Wang H."/>
            <person name="Cheng H."/>
            <person name="Meng F.-X."/>
            <person name="Wang C.-S."/>
            <person name="Xu X.-W."/>
        </authorList>
    </citation>
    <scope>NUCLEOTIDE SEQUENCE [LARGE SCALE GENOMIC DNA]</scope>
    <source>
        <strain evidence="2 3">V18</strain>
    </source>
</reference>
<keyword evidence="1" id="KW-0472">Membrane</keyword>
<keyword evidence="3" id="KW-1185">Reference proteome</keyword>
<dbReference type="Pfam" id="PF11902">
    <property type="entry name" value="DUF3422"/>
    <property type="match status" value="1"/>
</dbReference>
<dbReference type="AlphaFoldDB" id="A0A418NV29"/>